<dbReference type="RefSeq" id="WP_058374749.1">
    <property type="nucleotide sequence ID" value="NZ_CP011035.1"/>
</dbReference>
<feature type="domain" description="DUF7834" evidence="2">
    <location>
        <begin position="197"/>
        <end position="426"/>
    </location>
</feature>
<evidence type="ECO:0000259" key="2">
    <source>
        <dbReference type="Pfam" id="PF25202"/>
    </source>
</evidence>
<evidence type="ECO:0000313" key="4">
    <source>
        <dbReference type="Proteomes" id="UP000065261"/>
    </source>
</evidence>
<dbReference type="InterPro" id="IPR004919">
    <property type="entry name" value="GmrSD_N"/>
</dbReference>
<dbReference type="PANTHER" id="PTHR35149:SF2">
    <property type="entry name" value="DUF262 DOMAIN-CONTAINING PROTEIN"/>
    <property type="match status" value="1"/>
</dbReference>
<organism evidence="3">
    <name type="scientific">Pseudoalteromonas translucida KMM 520</name>
    <dbReference type="NCBI Taxonomy" id="1315283"/>
    <lineage>
        <taxon>Bacteria</taxon>
        <taxon>Pseudomonadati</taxon>
        <taxon>Pseudomonadota</taxon>
        <taxon>Gammaproteobacteria</taxon>
        <taxon>Alteromonadales</taxon>
        <taxon>Pseudoalteromonadaceae</taxon>
        <taxon>Pseudoalteromonas</taxon>
    </lineage>
</organism>
<feature type="domain" description="GmrSD restriction endonucleases N-terminal" evidence="1">
    <location>
        <begin position="14"/>
        <end position="184"/>
    </location>
</feature>
<evidence type="ECO:0000313" key="3">
    <source>
        <dbReference type="EMBL" id="ALS34705.1"/>
    </source>
</evidence>
<dbReference type="PANTHER" id="PTHR35149">
    <property type="entry name" value="SLL5132 PROTEIN"/>
    <property type="match status" value="1"/>
</dbReference>
<evidence type="ECO:0000259" key="1">
    <source>
        <dbReference type="Pfam" id="PF03235"/>
    </source>
</evidence>
<proteinExistence type="predicted"/>
<dbReference type="AlphaFoldDB" id="A0A0U2X3V7"/>
<name>A0A0U2X3V7_9GAMM</name>
<gene>
    <name evidence="3" type="ORF">PTRA_b0185</name>
</gene>
<dbReference type="OrthoDB" id="9798761at2"/>
<dbReference type="Proteomes" id="UP000065261">
    <property type="component" value="Chromosome II"/>
</dbReference>
<dbReference type="Pfam" id="PF25202">
    <property type="entry name" value="DUF7834"/>
    <property type="match status" value="1"/>
</dbReference>
<reference evidence="3 4" key="1">
    <citation type="submission" date="2015-03" db="EMBL/GenBank/DDBJ databases">
        <authorList>
            <person name="Murphy D."/>
        </authorList>
    </citation>
    <scope>NUCLEOTIDE SEQUENCE [LARGE SCALE GENOMIC DNA]</scope>
    <source>
        <strain evidence="3 4">KMM 520</strain>
    </source>
</reference>
<dbReference type="PATRIC" id="fig|1315283.4.peg.3296"/>
<dbReference type="EMBL" id="CP011035">
    <property type="protein sequence ID" value="ALS34705.1"/>
    <property type="molecule type" value="Genomic_DNA"/>
</dbReference>
<dbReference type="Pfam" id="PF03235">
    <property type="entry name" value="GmrSD_N"/>
    <property type="match status" value="1"/>
</dbReference>
<accession>A0A0U2X3V7</accession>
<sequence length="448" mass="51954">MAIIFEQPQTIAQLLAQQLTIPEYQRPYKWQAKHVNQLIDDIFNHRTKPCYRLGTVVLHQDKESVNENKKQTLNIVDGQQRLLTLTLLCTILDGAEKAISSSLLEHKFESSVSIDNLKNNAQIISERAASLTAPEKQELLNFVLNKCELIQVTLDDLSEAFQFFDSQNARGKALAPHDLLKAYHLREMMDATTQTERLHHVSLWEQGVNPDDDSANLHTIMGEFLFRMRRWIDGDYGIAFSRHNIDVFKGINLDNAQYAYVDAMLALDYAIETFNGDPMRKWDKQTKSYPFQVEQVMINGKRFFEYIQHYMTIHTSLFVGNEAKLSLFVDKYARYSGSHRKGDSYVRNLFLCTVMYYYDKFGDVELEKAAQICYRWAYYLRLELQRIGMESVDNHAKSRSGLFRAIRKAVHPQQVLNFQPLYIKVPKFNNAEEVQGFIEAMKSGSINE</sequence>
<dbReference type="KEGG" id="ptn:PTRA_b0185"/>
<dbReference type="InterPro" id="IPR057156">
    <property type="entry name" value="DUF7834"/>
</dbReference>
<protein>
    <submittedName>
        <fullName evidence="3">Uncharacterized protein</fullName>
    </submittedName>
</protein>